<organism evidence="1 2">
    <name type="scientific">Hymenobacter arizonensis</name>
    <name type="common">Siccationidurans arizonensis</name>
    <dbReference type="NCBI Taxonomy" id="1227077"/>
    <lineage>
        <taxon>Bacteria</taxon>
        <taxon>Pseudomonadati</taxon>
        <taxon>Bacteroidota</taxon>
        <taxon>Cytophagia</taxon>
        <taxon>Cytophagales</taxon>
        <taxon>Hymenobacteraceae</taxon>
        <taxon>Hymenobacter</taxon>
    </lineage>
</organism>
<evidence type="ECO:0000313" key="2">
    <source>
        <dbReference type="Proteomes" id="UP000199029"/>
    </source>
</evidence>
<dbReference type="Proteomes" id="UP000199029">
    <property type="component" value="Unassembled WGS sequence"/>
</dbReference>
<protein>
    <submittedName>
        <fullName evidence="1">Uncharacterized protein</fullName>
    </submittedName>
</protein>
<proteinExistence type="predicted"/>
<evidence type="ECO:0000313" key="1">
    <source>
        <dbReference type="EMBL" id="SFQ83984.1"/>
    </source>
</evidence>
<dbReference type="OrthoDB" id="885354at2"/>
<dbReference type="AlphaFoldDB" id="A0A1I6BSX8"/>
<accession>A0A1I6BSX8</accession>
<keyword evidence="2" id="KW-1185">Reference proteome</keyword>
<dbReference type="EMBL" id="FOXS01000014">
    <property type="protein sequence ID" value="SFQ83984.1"/>
    <property type="molecule type" value="Genomic_DNA"/>
</dbReference>
<dbReference type="RefSeq" id="WP_092679073.1">
    <property type="nucleotide sequence ID" value="NZ_FOXS01000014.1"/>
</dbReference>
<name>A0A1I6BSX8_HYMAR</name>
<reference evidence="2" key="1">
    <citation type="submission" date="2016-10" db="EMBL/GenBank/DDBJ databases">
        <authorList>
            <person name="Varghese N."/>
            <person name="Submissions S."/>
        </authorList>
    </citation>
    <scope>NUCLEOTIDE SEQUENCE [LARGE SCALE GENOMIC DNA]</scope>
    <source>
        <strain evidence="2">OR362-8,ATCC BAA-1266,JCM 13504</strain>
    </source>
</reference>
<sequence>MDAPDLAQLTALFDSDDVFVKYIHYTSPSSVQGDRLLWPNALGAVAIVFEGFESITRLELALTGVKHLAFDFTYEIEFNARYDAFSREYTVTLNGLGREIRCKGLSYRVQPN</sequence>
<gene>
    <name evidence="1" type="ORF">SAMN04515668_5059</name>
</gene>